<gene>
    <name evidence="2" type="ORF">SAMN05660909_05538</name>
</gene>
<dbReference type="EMBL" id="FNRL01000047">
    <property type="protein sequence ID" value="SEB10963.1"/>
    <property type="molecule type" value="Genomic_DNA"/>
</dbReference>
<dbReference type="PANTHER" id="PTHR47495:SF3">
    <property type="entry name" value="BLR6219 PROTEIN"/>
    <property type="match status" value="1"/>
</dbReference>
<evidence type="ECO:0000259" key="1">
    <source>
        <dbReference type="SMART" id="SM01008"/>
    </source>
</evidence>
<dbReference type="InterPro" id="IPR046867">
    <property type="entry name" value="AldOxase/xan_DH_MoCoBD2"/>
</dbReference>
<dbReference type="STRING" id="408074.SAMN05660909_05538"/>
<dbReference type="OrthoDB" id="9767994at2"/>
<name>A0A1H4GMY3_9BACT</name>
<organism evidence="2 3">
    <name type="scientific">Chitinophaga terrae</name>
    <name type="common">ex Kim and Jung 2007</name>
    <dbReference type="NCBI Taxonomy" id="408074"/>
    <lineage>
        <taxon>Bacteria</taxon>
        <taxon>Pseudomonadati</taxon>
        <taxon>Bacteroidota</taxon>
        <taxon>Chitinophagia</taxon>
        <taxon>Chitinophagales</taxon>
        <taxon>Chitinophagaceae</taxon>
        <taxon>Chitinophaga</taxon>
    </lineage>
</organism>
<dbReference type="InterPro" id="IPR052516">
    <property type="entry name" value="N-heterocyclic_Hydroxylase"/>
</dbReference>
<feature type="domain" description="Aldehyde oxidase/xanthine dehydrogenase a/b hammerhead" evidence="1">
    <location>
        <begin position="220"/>
        <end position="310"/>
    </location>
</feature>
<protein>
    <submittedName>
        <fullName evidence="2">Isoquinoline 1-oxidoreductase, beta subunit</fullName>
    </submittedName>
</protein>
<dbReference type="InterPro" id="IPR012368">
    <property type="entry name" value="OxRdtase_Mopterin-bd_su_IorB"/>
</dbReference>
<dbReference type="SUPFAM" id="SSF56003">
    <property type="entry name" value="Molybdenum cofactor-binding domain"/>
    <property type="match status" value="2"/>
</dbReference>
<evidence type="ECO:0000313" key="2">
    <source>
        <dbReference type="EMBL" id="SEB10963.1"/>
    </source>
</evidence>
<dbReference type="InterPro" id="IPR000674">
    <property type="entry name" value="Ald_Oxase/Xan_DH_a/b"/>
</dbReference>
<reference evidence="3" key="1">
    <citation type="submission" date="2016-10" db="EMBL/GenBank/DDBJ databases">
        <authorList>
            <person name="Varghese N."/>
            <person name="Submissions S."/>
        </authorList>
    </citation>
    <scope>NUCLEOTIDE SEQUENCE [LARGE SCALE GENOMIC DNA]</scope>
    <source>
        <strain evidence="3">DSM 23920</strain>
    </source>
</reference>
<dbReference type="AlphaFoldDB" id="A0A1H4GMY3"/>
<accession>A0A1H4GMY3</accession>
<dbReference type="RefSeq" id="WP_089766166.1">
    <property type="nucleotide sequence ID" value="NZ_BKAT01000072.1"/>
</dbReference>
<dbReference type="Pfam" id="PF20256">
    <property type="entry name" value="MoCoBD_2"/>
    <property type="match status" value="2"/>
</dbReference>
<dbReference type="InterPro" id="IPR008274">
    <property type="entry name" value="AldOxase/xan_DH_MoCoBD1"/>
</dbReference>
<keyword evidence="3" id="KW-1185">Reference proteome</keyword>
<dbReference type="PIRSF" id="PIRSF036389">
    <property type="entry name" value="IOR_B"/>
    <property type="match status" value="1"/>
</dbReference>
<dbReference type="SMART" id="SM01008">
    <property type="entry name" value="Ald_Xan_dh_C"/>
    <property type="match status" value="1"/>
</dbReference>
<dbReference type="Gene3D" id="3.90.1170.50">
    <property type="entry name" value="Aldehyde oxidase/xanthine dehydrogenase, a/b hammerhead"/>
    <property type="match status" value="1"/>
</dbReference>
<proteinExistence type="predicted"/>
<dbReference type="GO" id="GO:0016491">
    <property type="term" value="F:oxidoreductase activity"/>
    <property type="evidence" value="ECO:0007669"/>
    <property type="project" value="InterPro"/>
</dbReference>
<dbReference type="PANTHER" id="PTHR47495">
    <property type="entry name" value="ALDEHYDE DEHYDROGENASE"/>
    <property type="match status" value="1"/>
</dbReference>
<sequence length="763" mass="82985">MKILAPFQKKKNENISSEVFSASRRDFLKVGGLLTGGLVLGVSFFSCNEKGKKIVTIAPNVYLQIGSDGKVTIVAHRSEMGQGIRTSLPLIVADELGADWKNVRIVQAEGDEKKYGNQNTDGSFSIRQFYKPMREAGAIARLLLIRAAAQQWKVPAEECDTEKGQVIHRNSGKKLEFGDLVEAAKSLPVPAVSEIKLKDNSRFNMIGKETPIVDLHDIVSGKAVFGIDAVTDGMKIAVVKRCPVVGGAVKSFDDTKARAIPGVIKVIAIKGPGLPATLRKPLSGVAVIAENTWAAIKARDLLEVEWDLGPNAGYDSAKQIEELKQEVTKNGTVRRKRGNFLAAKAAAKKVIDHTYVAPYLAHATLEPPTALAVVKNGNCEVWACTQNPQGAREAVAEALGFQADKVRVNITLLGGAFGRKSKPDFIVEAALLAKESGLPVKVQWTREDDIHHDYFHALSVQRIVATIDNQNKLSGWDHHIAYPSISATEDNAVVQPSDGELGLGATDFPYDVPAINVETHDAKAHLRIGWLRSVRNIPQAFAVATMLDEVAEARGVDPVANALELLGEDRNITFNEELVKTTYPNYGEDIANYPWEIARMKEVIRRVAKESGWGKEMPKGSGLGFAVHRSFLTYVACVVEVQVDANNKITIPNVYYAVDCGLPVNVDRIRSQFEGGAQFSASLALKSMITVKNGQVEQNNFDGYQIIRMPESPGQIHVHIVESAAKPTGVGEPPVPPFTPALCNAIYKATGKRIYTLPIDINA</sequence>
<dbReference type="Proteomes" id="UP000199656">
    <property type="component" value="Unassembled WGS sequence"/>
</dbReference>
<dbReference type="Gene3D" id="3.30.365.10">
    <property type="entry name" value="Aldehyde oxidase/xanthine dehydrogenase, molybdopterin binding domain"/>
    <property type="match status" value="4"/>
</dbReference>
<dbReference type="Pfam" id="PF02738">
    <property type="entry name" value="MoCoBD_1"/>
    <property type="match status" value="1"/>
</dbReference>
<dbReference type="InterPro" id="IPR037165">
    <property type="entry name" value="AldOxase/xan_DH_Mopterin-bd_sf"/>
</dbReference>
<evidence type="ECO:0000313" key="3">
    <source>
        <dbReference type="Proteomes" id="UP000199656"/>
    </source>
</evidence>